<reference evidence="1" key="1">
    <citation type="submission" date="2018-11" db="EMBL/GenBank/DDBJ databases">
        <title>The sequence and de novo assembly of Larimichthys crocea genome using PacBio and Hi-C technologies.</title>
        <authorList>
            <person name="Xu P."/>
            <person name="Chen B."/>
            <person name="Zhou Z."/>
            <person name="Ke Q."/>
            <person name="Wu Y."/>
            <person name="Bai H."/>
            <person name="Pu F."/>
        </authorList>
    </citation>
    <scope>NUCLEOTIDE SEQUENCE</scope>
    <source>
        <tissue evidence="1">Muscle</tissue>
    </source>
</reference>
<protein>
    <submittedName>
        <fullName evidence="1">Uncharacterized protein</fullName>
    </submittedName>
</protein>
<dbReference type="EMBL" id="CM011674">
    <property type="protein sequence ID" value="TMS22802.1"/>
    <property type="molecule type" value="Genomic_DNA"/>
</dbReference>
<gene>
    <name evidence="1" type="ORF">E3U43_008108</name>
</gene>
<proteinExistence type="predicted"/>
<keyword evidence="2" id="KW-1185">Reference proteome</keyword>
<evidence type="ECO:0000313" key="2">
    <source>
        <dbReference type="Proteomes" id="UP000793456"/>
    </source>
</evidence>
<sequence length="435" mass="49910">MIRVSRCFSLSIFDFQRVSLDGFGDGDLDERALQDSKYDMLEFAKKYFRQGTKGKGDSLKGKSKNRDSREPTDMIKFSKNPLTESLIEFTDPAMDRVAADLFLCIAKACEQNLKKTFQYGGRIIPPNSMELKAMMIALEVIEELCYEMSLHRLEAIEEYAIFLVTNRGQNVRPLNKNEYILDVATEAELVDTNYSFWFRRVIWTQPLKFENELSVAMHYNQILPDYRKGLMNVLPHGKVSDQQFHQISKLAALQHRAKDIIFIPSIHELSEYIAAPLFKKQPPQQWVTMVTQHMQQVQTLTPHQARAQFLGLISAFPMFGSSFFYIQSSSSTTFFAPCIIAVNQHGLHFLHKTTHELMTVVPLVEVQSSRTQRPTAGTSYPYVDLTVGDVNTQRVIQLQLEQGLELCRVIAMQVENMMSVREKRLTLPPSEITML</sequence>
<evidence type="ECO:0000313" key="1">
    <source>
        <dbReference type="EMBL" id="TMS22802.1"/>
    </source>
</evidence>
<comment type="caution">
    <text evidence="1">The sequence shown here is derived from an EMBL/GenBank/DDBJ whole genome shotgun (WGS) entry which is preliminary data.</text>
</comment>
<dbReference type="Proteomes" id="UP000793456">
    <property type="component" value="Chromosome I"/>
</dbReference>
<name>A0ACD3RTW7_LARCR</name>
<organism evidence="1 2">
    <name type="scientific">Larimichthys crocea</name>
    <name type="common">Large yellow croaker</name>
    <name type="synonym">Pseudosciaena crocea</name>
    <dbReference type="NCBI Taxonomy" id="215358"/>
    <lineage>
        <taxon>Eukaryota</taxon>
        <taxon>Metazoa</taxon>
        <taxon>Chordata</taxon>
        <taxon>Craniata</taxon>
        <taxon>Vertebrata</taxon>
        <taxon>Euteleostomi</taxon>
        <taxon>Actinopterygii</taxon>
        <taxon>Neopterygii</taxon>
        <taxon>Teleostei</taxon>
        <taxon>Neoteleostei</taxon>
        <taxon>Acanthomorphata</taxon>
        <taxon>Eupercaria</taxon>
        <taxon>Sciaenidae</taxon>
        <taxon>Larimichthys</taxon>
    </lineage>
</organism>
<accession>A0ACD3RTW7</accession>